<dbReference type="GO" id="GO:0005886">
    <property type="term" value="C:plasma membrane"/>
    <property type="evidence" value="ECO:0007669"/>
    <property type="project" value="UniProtKB-SubCell"/>
</dbReference>
<dbReference type="EC" id="3.6.1.27" evidence="3 17"/>
<evidence type="ECO:0000256" key="7">
    <source>
        <dbReference type="ARBA" id="ARBA00022801"/>
    </source>
</evidence>
<evidence type="ECO:0000256" key="5">
    <source>
        <dbReference type="ARBA" id="ARBA00022475"/>
    </source>
</evidence>
<sequence length="279" mass="29500">MEWWQSVILGVVEGVTEFLPISSTGHLTVVEKLMGLPINDPSVTAYTAIIQIGAMVASIVYFWSDIIRIAGAWFAGLADKAKRGPDFQLGWAVIAGFTVTAVVALLLRDLVEGPLRSLWFVVGGLLLWSVPMFIGDRVGKQNRGEDSITWKDGAILGLIQCLSLVPGVSRSGATITGGLFLGIDRITATRMSFFLGIPTLVAAGMFQAATSASSIAAPGGIGWVATIIGIVVSFVVAYASIAWLLKFVATNDFTAFVIYRVIVGLVIGGLLLANVISPV</sequence>
<keyword evidence="9 17" id="KW-0573">Peptidoglycan synthesis</keyword>
<accession>A0A4Q9KDG3</accession>
<dbReference type="AlphaFoldDB" id="A0A4Q9KDG3"/>
<name>A0A4Q9KDG3_9ACTN</name>
<dbReference type="GO" id="GO:0050380">
    <property type="term" value="F:undecaprenyl-diphosphatase activity"/>
    <property type="evidence" value="ECO:0007669"/>
    <property type="project" value="UniProtKB-UniRule"/>
</dbReference>
<evidence type="ECO:0000256" key="14">
    <source>
        <dbReference type="ARBA" id="ARBA00032707"/>
    </source>
</evidence>
<comment type="caution">
    <text evidence="18">The sequence shown here is derived from an EMBL/GenBank/DDBJ whole genome shotgun (WGS) entry which is preliminary data.</text>
</comment>
<dbReference type="GO" id="GO:0071555">
    <property type="term" value="P:cell wall organization"/>
    <property type="evidence" value="ECO:0007669"/>
    <property type="project" value="UniProtKB-KW"/>
</dbReference>
<dbReference type="OrthoDB" id="9808289at2"/>
<dbReference type="GO" id="GO:0046677">
    <property type="term" value="P:response to antibiotic"/>
    <property type="evidence" value="ECO:0007669"/>
    <property type="project" value="UniProtKB-UniRule"/>
</dbReference>
<evidence type="ECO:0000256" key="4">
    <source>
        <dbReference type="ARBA" id="ARBA00021581"/>
    </source>
</evidence>
<feature type="transmembrane region" description="Helical" evidence="17">
    <location>
        <begin position="193"/>
        <end position="215"/>
    </location>
</feature>
<dbReference type="GO" id="GO:0008360">
    <property type="term" value="P:regulation of cell shape"/>
    <property type="evidence" value="ECO:0007669"/>
    <property type="project" value="UniProtKB-KW"/>
</dbReference>
<keyword evidence="10 17" id="KW-1133">Transmembrane helix</keyword>
<organism evidence="18 19">
    <name type="scientific">Propioniciclava sinopodophylli</name>
    <dbReference type="NCBI Taxonomy" id="1837344"/>
    <lineage>
        <taxon>Bacteria</taxon>
        <taxon>Bacillati</taxon>
        <taxon>Actinomycetota</taxon>
        <taxon>Actinomycetes</taxon>
        <taxon>Propionibacteriales</taxon>
        <taxon>Propionibacteriaceae</taxon>
        <taxon>Propioniciclava</taxon>
    </lineage>
</organism>
<keyword evidence="12 17" id="KW-0046">Antibiotic resistance</keyword>
<keyword evidence="13 17" id="KW-0961">Cell wall biogenesis/degradation</keyword>
<comment type="similarity">
    <text evidence="2 17">Belongs to the UppP family.</text>
</comment>
<proteinExistence type="inferred from homology"/>
<evidence type="ECO:0000256" key="13">
    <source>
        <dbReference type="ARBA" id="ARBA00023316"/>
    </source>
</evidence>
<evidence type="ECO:0000256" key="8">
    <source>
        <dbReference type="ARBA" id="ARBA00022960"/>
    </source>
</evidence>
<dbReference type="PANTHER" id="PTHR30622">
    <property type="entry name" value="UNDECAPRENYL-DIPHOSPHATASE"/>
    <property type="match status" value="1"/>
</dbReference>
<feature type="transmembrane region" description="Helical" evidence="17">
    <location>
        <begin position="257"/>
        <end position="276"/>
    </location>
</feature>
<keyword evidence="19" id="KW-1185">Reference proteome</keyword>
<reference evidence="18 19" key="1">
    <citation type="submission" date="2019-01" db="EMBL/GenBank/DDBJ databases">
        <title>Lactibacter flavus gen. nov., sp. nov., a novel bacterium of the family Propionibacteriaceae isolated from raw milk and dairy products.</title>
        <authorList>
            <person name="Huptas C."/>
            <person name="Wenning M."/>
            <person name="Breitenwieser F."/>
            <person name="Doll E."/>
            <person name="Von Neubeck M."/>
            <person name="Busse H.-J."/>
            <person name="Scherer S."/>
        </authorList>
    </citation>
    <scope>NUCLEOTIDE SEQUENCE [LARGE SCALE GENOMIC DNA]</scope>
    <source>
        <strain evidence="18 19">KCTC 33808</strain>
    </source>
</reference>
<evidence type="ECO:0000256" key="11">
    <source>
        <dbReference type="ARBA" id="ARBA00023136"/>
    </source>
</evidence>
<keyword evidence="7 17" id="KW-0378">Hydrolase</keyword>
<feature type="transmembrane region" description="Helical" evidence="17">
    <location>
        <begin position="89"/>
        <end position="111"/>
    </location>
</feature>
<dbReference type="GO" id="GO:0009252">
    <property type="term" value="P:peptidoglycan biosynthetic process"/>
    <property type="evidence" value="ECO:0007669"/>
    <property type="project" value="UniProtKB-KW"/>
</dbReference>
<feature type="transmembrane region" description="Helical" evidence="17">
    <location>
        <begin position="117"/>
        <end position="134"/>
    </location>
</feature>
<dbReference type="NCBIfam" id="NF001392">
    <property type="entry name" value="PRK00281.2-1"/>
    <property type="match status" value="1"/>
</dbReference>
<dbReference type="EMBL" id="SDMQ01000008">
    <property type="protein sequence ID" value="TBT84392.1"/>
    <property type="molecule type" value="Genomic_DNA"/>
</dbReference>
<dbReference type="InterPro" id="IPR003824">
    <property type="entry name" value="UppP"/>
</dbReference>
<keyword evidence="5 17" id="KW-1003">Cell membrane</keyword>
<feature type="transmembrane region" description="Helical" evidence="17">
    <location>
        <begin position="43"/>
        <end position="63"/>
    </location>
</feature>
<dbReference type="NCBIfam" id="TIGR00753">
    <property type="entry name" value="undec_PP_bacA"/>
    <property type="match status" value="1"/>
</dbReference>
<keyword evidence="6 17" id="KW-0812">Transmembrane</keyword>
<keyword evidence="8 17" id="KW-0133">Cell shape</keyword>
<evidence type="ECO:0000256" key="16">
    <source>
        <dbReference type="ARBA" id="ARBA00047594"/>
    </source>
</evidence>
<evidence type="ECO:0000256" key="1">
    <source>
        <dbReference type="ARBA" id="ARBA00004651"/>
    </source>
</evidence>
<evidence type="ECO:0000256" key="15">
    <source>
        <dbReference type="ARBA" id="ARBA00032932"/>
    </source>
</evidence>
<gene>
    <name evidence="17" type="primary">uppP</name>
    <name evidence="18" type="ORF">ET989_09450</name>
</gene>
<dbReference type="Pfam" id="PF02673">
    <property type="entry name" value="BacA"/>
    <property type="match status" value="1"/>
</dbReference>
<dbReference type="Proteomes" id="UP000292373">
    <property type="component" value="Unassembled WGS sequence"/>
</dbReference>
<comment type="function">
    <text evidence="17">Catalyzes the dephosphorylation of undecaprenyl diphosphate (UPP). Confers resistance to bacitracin.</text>
</comment>
<evidence type="ECO:0000256" key="3">
    <source>
        <dbReference type="ARBA" id="ARBA00012374"/>
    </source>
</evidence>
<keyword evidence="11 17" id="KW-0472">Membrane</keyword>
<evidence type="ECO:0000256" key="2">
    <source>
        <dbReference type="ARBA" id="ARBA00010621"/>
    </source>
</evidence>
<dbReference type="HAMAP" id="MF_01006">
    <property type="entry name" value="Undec_diphosphatase"/>
    <property type="match status" value="1"/>
</dbReference>
<evidence type="ECO:0000256" key="17">
    <source>
        <dbReference type="HAMAP-Rule" id="MF_01006"/>
    </source>
</evidence>
<evidence type="ECO:0000256" key="9">
    <source>
        <dbReference type="ARBA" id="ARBA00022984"/>
    </source>
</evidence>
<evidence type="ECO:0000313" key="19">
    <source>
        <dbReference type="Proteomes" id="UP000292373"/>
    </source>
</evidence>
<evidence type="ECO:0000256" key="6">
    <source>
        <dbReference type="ARBA" id="ARBA00022692"/>
    </source>
</evidence>
<feature type="transmembrane region" description="Helical" evidence="17">
    <location>
        <begin position="221"/>
        <end position="245"/>
    </location>
</feature>
<evidence type="ECO:0000256" key="12">
    <source>
        <dbReference type="ARBA" id="ARBA00023251"/>
    </source>
</evidence>
<protein>
    <recommendedName>
        <fullName evidence="4 17">Undecaprenyl-diphosphatase</fullName>
        <ecNumber evidence="3 17">3.6.1.27</ecNumber>
    </recommendedName>
    <alternativeName>
        <fullName evidence="15 17">Bacitracin resistance protein</fullName>
    </alternativeName>
    <alternativeName>
        <fullName evidence="14 17">Undecaprenyl pyrophosphate phosphatase</fullName>
    </alternativeName>
</protein>
<evidence type="ECO:0000313" key="18">
    <source>
        <dbReference type="EMBL" id="TBT84392.1"/>
    </source>
</evidence>
<comment type="subcellular location">
    <subcellularLocation>
        <location evidence="1 17">Cell membrane</location>
        <topology evidence="1 17">Multi-pass membrane protein</topology>
    </subcellularLocation>
</comment>
<comment type="catalytic activity">
    <reaction evidence="16 17">
        <text>di-trans,octa-cis-undecaprenyl diphosphate + H2O = di-trans,octa-cis-undecaprenyl phosphate + phosphate + H(+)</text>
        <dbReference type="Rhea" id="RHEA:28094"/>
        <dbReference type="ChEBI" id="CHEBI:15377"/>
        <dbReference type="ChEBI" id="CHEBI:15378"/>
        <dbReference type="ChEBI" id="CHEBI:43474"/>
        <dbReference type="ChEBI" id="CHEBI:58405"/>
        <dbReference type="ChEBI" id="CHEBI:60392"/>
        <dbReference type="EC" id="3.6.1.27"/>
    </reaction>
</comment>
<comment type="miscellaneous">
    <text evidence="17">Bacitracin is thought to be involved in the inhibition of peptidoglycan synthesis by sequestering undecaprenyl diphosphate, thereby reducing the pool of lipid carrier available.</text>
</comment>
<dbReference type="PANTHER" id="PTHR30622:SF3">
    <property type="entry name" value="UNDECAPRENYL-DIPHOSPHATASE"/>
    <property type="match status" value="1"/>
</dbReference>
<dbReference type="RefSeq" id="WP_131168332.1">
    <property type="nucleotide sequence ID" value="NZ_SDMQ01000008.1"/>
</dbReference>
<evidence type="ECO:0000256" key="10">
    <source>
        <dbReference type="ARBA" id="ARBA00022989"/>
    </source>
</evidence>